<comment type="caution">
    <text evidence="2">The sequence shown here is derived from an EMBL/GenBank/DDBJ whole genome shotgun (WGS) entry which is preliminary data.</text>
</comment>
<feature type="compositionally biased region" description="Polar residues" evidence="1">
    <location>
        <begin position="71"/>
        <end position="86"/>
    </location>
</feature>
<proteinExistence type="predicted"/>
<name>A0A2T0ACS7_RHOTO</name>
<feature type="compositionally biased region" description="Polar residues" evidence="1">
    <location>
        <begin position="135"/>
        <end position="151"/>
    </location>
</feature>
<accession>A0A2T0ACS7</accession>
<feature type="compositionally biased region" description="Low complexity" evidence="1">
    <location>
        <begin position="101"/>
        <end position="117"/>
    </location>
</feature>
<organism evidence="2 3">
    <name type="scientific">Rhodotorula toruloides</name>
    <name type="common">Yeast</name>
    <name type="synonym">Rhodosporidium toruloides</name>
    <dbReference type="NCBI Taxonomy" id="5286"/>
    <lineage>
        <taxon>Eukaryota</taxon>
        <taxon>Fungi</taxon>
        <taxon>Dikarya</taxon>
        <taxon>Basidiomycota</taxon>
        <taxon>Pucciniomycotina</taxon>
        <taxon>Microbotryomycetes</taxon>
        <taxon>Sporidiobolales</taxon>
        <taxon>Sporidiobolaceae</taxon>
        <taxon>Rhodotorula</taxon>
    </lineage>
</organism>
<evidence type="ECO:0000256" key="1">
    <source>
        <dbReference type="SAM" id="MobiDB-lite"/>
    </source>
</evidence>
<dbReference type="Proteomes" id="UP000239560">
    <property type="component" value="Unassembled WGS sequence"/>
</dbReference>
<evidence type="ECO:0000313" key="3">
    <source>
        <dbReference type="Proteomes" id="UP000239560"/>
    </source>
</evidence>
<evidence type="ECO:0000313" key="2">
    <source>
        <dbReference type="EMBL" id="PRQ75818.1"/>
    </source>
</evidence>
<gene>
    <name evidence="2" type="ORF">AAT19DRAFT_12840</name>
</gene>
<protein>
    <submittedName>
        <fullName evidence="2">Uncharacterized protein</fullName>
    </submittedName>
</protein>
<feature type="region of interest" description="Disordered" evidence="1">
    <location>
        <begin position="57"/>
        <end position="169"/>
    </location>
</feature>
<dbReference type="EMBL" id="LCTV02000003">
    <property type="protein sequence ID" value="PRQ75818.1"/>
    <property type="molecule type" value="Genomic_DNA"/>
</dbReference>
<reference evidence="2 3" key="1">
    <citation type="journal article" date="2018" name="Elife">
        <title>Functional genomics of lipid metabolism in the oleaginous yeast Rhodosporidium toruloides.</title>
        <authorList>
            <person name="Coradetti S.T."/>
            <person name="Pinel D."/>
            <person name="Geiselman G."/>
            <person name="Ito M."/>
            <person name="Mondo S."/>
            <person name="Reilly M.C."/>
            <person name="Cheng Y.F."/>
            <person name="Bauer S."/>
            <person name="Grigoriev I."/>
            <person name="Gladden J.M."/>
            <person name="Simmons B.A."/>
            <person name="Brem R."/>
            <person name="Arkin A.P."/>
            <person name="Skerker J.M."/>
        </authorList>
    </citation>
    <scope>NUCLEOTIDE SEQUENCE [LARGE SCALE GENOMIC DNA]</scope>
    <source>
        <strain evidence="2 3">NBRC 0880</strain>
    </source>
</reference>
<sequence>MGYIVYVGWFRPGLRAPLRSEGHSTASGWAAASSADAQARPLTRARLANVRLAAQLHSQRSAWRRPPQPRALSQDSPSLASYTQARSRAGPSLPSRPRQDFAFGRSAAASRRLAGPAQRKSFPLESPKTCDSPRRVSTSTRASTNSQTSQKARSERTCRPTASRARGEE</sequence>
<dbReference type="AlphaFoldDB" id="A0A2T0ACS7"/>